<comment type="caution">
    <text evidence="3">The sequence shown here is derived from an EMBL/GenBank/DDBJ whole genome shotgun (WGS) entry which is preliminary data.</text>
</comment>
<keyword evidence="1" id="KW-0812">Transmembrane</keyword>
<keyword evidence="1" id="KW-1133">Transmembrane helix</keyword>
<evidence type="ECO:0000256" key="1">
    <source>
        <dbReference type="SAM" id="Phobius"/>
    </source>
</evidence>
<dbReference type="RefSeq" id="WP_124823921.1">
    <property type="nucleotide sequence ID" value="NZ_JACIFD010000001.1"/>
</dbReference>
<dbReference type="Proteomes" id="UP000571183">
    <property type="component" value="Unassembled WGS sequence"/>
</dbReference>
<feature type="transmembrane region" description="Helical" evidence="1">
    <location>
        <begin position="101"/>
        <end position="124"/>
    </location>
</feature>
<gene>
    <name evidence="3" type="ORF">F5897_000009</name>
</gene>
<feature type="domain" description="General stress protein 17M-like" evidence="2">
    <location>
        <begin position="20"/>
        <end position="110"/>
    </location>
</feature>
<keyword evidence="4" id="KW-1185">Reference proteome</keyword>
<feature type="transmembrane region" description="Helical" evidence="1">
    <location>
        <begin position="70"/>
        <end position="95"/>
    </location>
</feature>
<evidence type="ECO:0000313" key="3">
    <source>
        <dbReference type="EMBL" id="MBB4070733.1"/>
    </source>
</evidence>
<organism evidence="3 4">
    <name type="scientific">Canibacter oris</name>
    <dbReference type="NCBI Taxonomy" id="1365628"/>
    <lineage>
        <taxon>Bacteria</taxon>
        <taxon>Bacillati</taxon>
        <taxon>Actinomycetota</taxon>
        <taxon>Actinomycetes</taxon>
        <taxon>Micrococcales</taxon>
        <taxon>Microbacteriaceae</taxon>
        <taxon>Canibacter</taxon>
    </lineage>
</organism>
<name>A0A840DGA2_9MICO</name>
<keyword evidence="1" id="KW-0472">Membrane</keyword>
<accession>A0A840DGA2</accession>
<protein>
    <recommendedName>
        <fullName evidence="2">General stress protein 17M-like domain-containing protein</fullName>
    </recommendedName>
</protein>
<evidence type="ECO:0000313" key="4">
    <source>
        <dbReference type="Proteomes" id="UP000571183"/>
    </source>
</evidence>
<proteinExistence type="predicted"/>
<reference evidence="3" key="1">
    <citation type="submission" date="2020-08" db="EMBL/GenBank/DDBJ databases">
        <title>Sequencing the genomes of 1000 actinobacteria strains.</title>
        <authorList>
            <person name="Klenk H.-P."/>
        </authorList>
    </citation>
    <scope>NUCLEOTIDE SEQUENCE [LARGE SCALE GENOMIC DNA]</scope>
    <source>
        <strain evidence="3">DSM 27064</strain>
    </source>
</reference>
<dbReference type="EMBL" id="JACIFD010000001">
    <property type="protein sequence ID" value="MBB4070733.1"/>
    <property type="molecule type" value="Genomic_DNA"/>
</dbReference>
<dbReference type="Pfam" id="PF11181">
    <property type="entry name" value="YflT"/>
    <property type="match status" value="1"/>
</dbReference>
<dbReference type="AlphaFoldDB" id="A0A840DGA2"/>
<evidence type="ECO:0000259" key="2">
    <source>
        <dbReference type="Pfam" id="PF11181"/>
    </source>
</evidence>
<sequence length="167" mass="17739">MRKPMNRAVPEQLLDTSNSEVISTYDSMLAAHHAVDVLADAGFDVRELAIVGNGLTTVERIAGKLSYGRVAISGAFSGIYFGAGISLVAVLAGFVQSSNMLNTLLACMLIGVGIGVLLAVANYAMNRNRRSFTSFGGMRAARYDLKAPRGQIAAARQILAEHAVQQH</sequence>
<dbReference type="InterPro" id="IPR025889">
    <property type="entry name" value="GSP17M-like_dom"/>
</dbReference>